<feature type="modified residue" description="4-aspartylphosphate" evidence="4">
    <location>
        <position position="63"/>
    </location>
</feature>
<comment type="caution">
    <text evidence="7">The sequence shown here is derived from an EMBL/GenBank/DDBJ whole genome shotgun (WGS) entry which is preliminary data.</text>
</comment>
<reference evidence="7 8" key="1">
    <citation type="submission" date="2018-11" db="EMBL/GenBank/DDBJ databases">
        <title>Sequencing the genomes of 1000 actinobacteria strains.</title>
        <authorList>
            <person name="Klenk H.-P."/>
        </authorList>
    </citation>
    <scope>NUCLEOTIDE SEQUENCE [LARGE SCALE GENOMIC DNA]</scope>
    <source>
        <strain evidence="7 8">DSM 13521</strain>
    </source>
</reference>
<sequence length="241" mass="26121">MGRAASCRVAIVEDHRLQRLRTEDLLLRGGDFTIVFSGESLPEFMTWVRSTPPGHRPHLLVLDLVVERQPNVDVNLVAALLRAGLRIVVLTAMSSPPLVRRIVRAGVTVVVGKRDPEEDVLAGVHAALRGEEWMTSELAAVLAGDPDRPRLSQQEERALVLYATGLTVEQVATSMGIGRDTAKQYLDRVKKKYAAAGVPVRSKLDFGRIAWSEGLIDPESGSASSVWTDAAGAGDAREPAE</sequence>
<dbReference type="SUPFAM" id="SSF46894">
    <property type="entry name" value="C-terminal effector domain of the bipartite response regulators"/>
    <property type="match status" value="1"/>
</dbReference>
<dbReference type="Gene3D" id="1.10.10.10">
    <property type="entry name" value="Winged helix-like DNA-binding domain superfamily/Winged helix DNA-binding domain"/>
    <property type="match status" value="1"/>
</dbReference>
<evidence type="ECO:0000256" key="3">
    <source>
        <dbReference type="ARBA" id="ARBA00023163"/>
    </source>
</evidence>
<name>A0A3N2DBF7_9MICO</name>
<dbReference type="GO" id="GO:0003677">
    <property type="term" value="F:DNA binding"/>
    <property type="evidence" value="ECO:0007669"/>
    <property type="project" value="UniProtKB-KW"/>
</dbReference>
<dbReference type="RefSeq" id="WP_123739224.1">
    <property type="nucleotide sequence ID" value="NZ_RKHQ01000001.1"/>
</dbReference>
<dbReference type="InterPro" id="IPR036388">
    <property type="entry name" value="WH-like_DNA-bd_sf"/>
</dbReference>
<proteinExistence type="predicted"/>
<dbReference type="SMART" id="SM00448">
    <property type="entry name" value="REC"/>
    <property type="match status" value="1"/>
</dbReference>
<dbReference type="EMBL" id="RKHQ01000001">
    <property type="protein sequence ID" value="ROR97135.1"/>
    <property type="molecule type" value="Genomic_DNA"/>
</dbReference>
<keyword evidence="4" id="KW-0597">Phosphoprotein</keyword>
<evidence type="ECO:0000259" key="6">
    <source>
        <dbReference type="PROSITE" id="PS50110"/>
    </source>
</evidence>
<dbReference type="InterPro" id="IPR001789">
    <property type="entry name" value="Sig_transdc_resp-reg_receiver"/>
</dbReference>
<dbReference type="SUPFAM" id="SSF52172">
    <property type="entry name" value="CheY-like"/>
    <property type="match status" value="1"/>
</dbReference>
<keyword evidence="8" id="KW-1185">Reference proteome</keyword>
<dbReference type="Gene3D" id="3.40.50.2300">
    <property type="match status" value="1"/>
</dbReference>
<organism evidence="7 8">
    <name type="scientific">Salana multivorans</name>
    <dbReference type="NCBI Taxonomy" id="120377"/>
    <lineage>
        <taxon>Bacteria</taxon>
        <taxon>Bacillati</taxon>
        <taxon>Actinomycetota</taxon>
        <taxon>Actinomycetes</taxon>
        <taxon>Micrococcales</taxon>
        <taxon>Beutenbergiaceae</taxon>
        <taxon>Salana</taxon>
    </lineage>
</organism>
<dbReference type="InterPro" id="IPR011006">
    <property type="entry name" value="CheY-like_superfamily"/>
</dbReference>
<keyword evidence="2" id="KW-0238">DNA-binding</keyword>
<feature type="domain" description="Response regulatory" evidence="6">
    <location>
        <begin position="8"/>
        <end position="128"/>
    </location>
</feature>
<protein>
    <submittedName>
        <fullName evidence="7">LuxR family two component transcriptional regulator</fullName>
    </submittedName>
</protein>
<keyword evidence="1" id="KW-0805">Transcription regulation</keyword>
<dbReference type="InterPro" id="IPR016032">
    <property type="entry name" value="Sig_transdc_resp-reg_C-effctor"/>
</dbReference>
<evidence type="ECO:0000256" key="2">
    <source>
        <dbReference type="ARBA" id="ARBA00023125"/>
    </source>
</evidence>
<dbReference type="PANTHER" id="PTHR43214">
    <property type="entry name" value="TWO-COMPONENT RESPONSE REGULATOR"/>
    <property type="match status" value="1"/>
</dbReference>
<dbReference type="GO" id="GO:0006355">
    <property type="term" value="P:regulation of DNA-templated transcription"/>
    <property type="evidence" value="ECO:0007669"/>
    <property type="project" value="InterPro"/>
</dbReference>
<dbReference type="PROSITE" id="PS50110">
    <property type="entry name" value="RESPONSE_REGULATORY"/>
    <property type="match status" value="1"/>
</dbReference>
<gene>
    <name evidence="7" type="ORF">EDD28_1728</name>
</gene>
<evidence type="ECO:0000256" key="5">
    <source>
        <dbReference type="SAM" id="MobiDB-lite"/>
    </source>
</evidence>
<dbReference type="InterPro" id="IPR039420">
    <property type="entry name" value="WalR-like"/>
</dbReference>
<dbReference type="Proteomes" id="UP000275356">
    <property type="component" value="Unassembled WGS sequence"/>
</dbReference>
<evidence type="ECO:0000256" key="1">
    <source>
        <dbReference type="ARBA" id="ARBA00023015"/>
    </source>
</evidence>
<dbReference type="GO" id="GO:0000160">
    <property type="term" value="P:phosphorelay signal transduction system"/>
    <property type="evidence" value="ECO:0007669"/>
    <property type="project" value="InterPro"/>
</dbReference>
<evidence type="ECO:0000313" key="7">
    <source>
        <dbReference type="EMBL" id="ROR97135.1"/>
    </source>
</evidence>
<dbReference type="AlphaFoldDB" id="A0A3N2DBF7"/>
<feature type="region of interest" description="Disordered" evidence="5">
    <location>
        <begin position="217"/>
        <end position="241"/>
    </location>
</feature>
<evidence type="ECO:0000256" key="4">
    <source>
        <dbReference type="PROSITE-ProRule" id="PRU00169"/>
    </source>
</evidence>
<keyword evidence="3" id="KW-0804">Transcription</keyword>
<dbReference type="OrthoDB" id="4928917at2"/>
<accession>A0A3N2DBF7</accession>
<dbReference type="PANTHER" id="PTHR43214:SF41">
    <property type="entry name" value="NITRATE_NITRITE RESPONSE REGULATOR PROTEIN NARP"/>
    <property type="match status" value="1"/>
</dbReference>
<evidence type="ECO:0000313" key="8">
    <source>
        <dbReference type="Proteomes" id="UP000275356"/>
    </source>
</evidence>